<dbReference type="InterPro" id="IPR029024">
    <property type="entry name" value="TerB-like"/>
</dbReference>
<proteinExistence type="predicted"/>
<protein>
    <submittedName>
        <fullName evidence="2">Tellurite resistance protein TerB</fullName>
    </submittedName>
</protein>
<dbReference type="Pfam" id="PF05099">
    <property type="entry name" value="TerB"/>
    <property type="match status" value="1"/>
</dbReference>
<keyword evidence="3" id="KW-1185">Reference proteome</keyword>
<dbReference type="AlphaFoldDB" id="A0A090AQN3"/>
<evidence type="ECO:0000313" key="3">
    <source>
        <dbReference type="Proteomes" id="UP000031623"/>
    </source>
</evidence>
<dbReference type="SUPFAM" id="SSF158682">
    <property type="entry name" value="TerB-like"/>
    <property type="match status" value="1"/>
</dbReference>
<dbReference type="InterPro" id="IPR007791">
    <property type="entry name" value="DjlA_N"/>
</dbReference>
<dbReference type="KEGG" id="tig:THII_3673"/>
<dbReference type="OrthoDB" id="8448017at2"/>
<evidence type="ECO:0000313" key="2">
    <source>
        <dbReference type="EMBL" id="BAP57970.1"/>
    </source>
</evidence>
<gene>
    <name evidence="2" type="ORF">THII_3673</name>
</gene>
<dbReference type="CDD" id="cd07176">
    <property type="entry name" value="terB"/>
    <property type="match status" value="1"/>
</dbReference>
<dbReference type="Proteomes" id="UP000031623">
    <property type="component" value="Chromosome"/>
</dbReference>
<dbReference type="EMBL" id="AP014633">
    <property type="protein sequence ID" value="BAP57970.1"/>
    <property type="molecule type" value="Genomic_DNA"/>
</dbReference>
<sequence length="146" mass="15926">MGWFSPKKAPSSADTFNKQEAFLAIALATSAADGQIVESEAKGIFAYLLQMRMFEGYNEKQMSDLLKKLVTILNNEGVGGLVAIAKSSLPDELRETAFVCATDIALADGVIEDNEKKLLEELQQVLGISDEIGQKILQVMMIKNRG</sequence>
<name>A0A090AQN3_9GAMM</name>
<dbReference type="Gene3D" id="1.10.3680.10">
    <property type="entry name" value="TerB-like"/>
    <property type="match status" value="1"/>
</dbReference>
<dbReference type="HOGENOM" id="CLU_129283_1_0_6"/>
<dbReference type="STRING" id="40754.THII_3673"/>
<evidence type="ECO:0000259" key="1">
    <source>
        <dbReference type="Pfam" id="PF05099"/>
    </source>
</evidence>
<reference evidence="2 3" key="1">
    <citation type="journal article" date="2014" name="ISME J.">
        <title>Ecophysiology of Thioploca ingrica as revealed by the complete genome sequence supplemented with proteomic evidence.</title>
        <authorList>
            <person name="Kojima H."/>
            <person name="Ogura Y."/>
            <person name="Yamamoto N."/>
            <person name="Togashi T."/>
            <person name="Mori H."/>
            <person name="Watanabe T."/>
            <person name="Nemoto F."/>
            <person name="Kurokawa K."/>
            <person name="Hayashi T."/>
            <person name="Fukui M."/>
        </authorList>
    </citation>
    <scope>NUCLEOTIDE SEQUENCE [LARGE SCALE GENOMIC DNA]</scope>
</reference>
<accession>A0A090AQN3</accession>
<feature type="domain" description="Co-chaperone DjlA N-terminal" evidence="1">
    <location>
        <begin position="20"/>
        <end position="131"/>
    </location>
</feature>
<organism evidence="2 3">
    <name type="scientific">Thioploca ingrica</name>
    <dbReference type="NCBI Taxonomy" id="40754"/>
    <lineage>
        <taxon>Bacteria</taxon>
        <taxon>Pseudomonadati</taxon>
        <taxon>Pseudomonadota</taxon>
        <taxon>Gammaproteobacteria</taxon>
        <taxon>Thiotrichales</taxon>
        <taxon>Thiotrichaceae</taxon>
        <taxon>Thioploca</taxon>
    </lineage>
</organism>